<protein>
    <submittedName>
        <fullName evidence="1">Uncharacterized protein</fullName>
    </submittedName>
</protein>
<evidence type="ECO:0000313" key="2">
    <source>
        <dbReference type="Proteomes" id="UP000215405"/>
    </source>
</evidence>
<dbReference type="Proteomes" id="UP000215405">
    <property type="component" value="Unassembled WGS sequence"/>
</dbReference>
<sequence>MTKTPQETTIEWEGRSIRLSYQPHYFQEMAHLEIRAADGEPLPMTETGYRSHFFATDEASGMDEVAALVRDWLDEEAQSKRWQDYFARSRQLELF</sequence>
<evidence type="ECO:0000313" key="1">
    <source>
        <dbReference type="EMBL" id="OXT01968.1"/>
    </source>
</evidence>
<dbReference type="AlphaFoldDB" id="A0A231V197"/>
<keyword evidence="2" id="KW-1185">Reference proteome</keyword>
<name>A0A231V197_9HYPH</name>
<proteinExistence type="predicted"/>
<dbReference type="EMBL" id="NBYO01000001">
    <property type="protein sequence ID" value="OXT01968.1"/>
    <property type="molecule type" value="Genomic_DNA"/>
</dbReference>
<reference evidence="2" key="1">
    <citation type="journal article" date="2017" name="Int. J. Syst. Evol. Microbiol.">
        <title>Notoacmeibacter marinus gen. nov., sp. nov., isolated from the gut of a limpet and proposal of Notoacmeibacteraceae fam. nov. in the order Rhizobiales of the class Alphaproteobacteria.</title>
        <authorList>
            <person name="Huang Z."/>
            <person name="Guo F."/>
            <person name="Lai Q."/>
        </authorList>
    </citation>
    <scope>NUCLEOTIDE SEQUENCE [LARGE SCALE GENOMIC DNA]</scope>
    <source>
        <strain evidence="2">XMTR2A4</strain>
    </source>
</reference>
<accession>A0A231V197</accession>
<gene>
    <name evidence="1" type="ORF">B7H23_03250</name>
</gene>
<comment type="caution">
    <text evidence="1">The sequence shown here is derived from an EMBL/GenBank/DDBJ whole genome shotgun (WGS) entry which is preliminary data.</text>
</comment>
<dbReference type="RefSeq" id="WP_094075935.1">
    <property type="nucleotide sequence ID" value="NZ_NBYO01000001.1"/>
</dbReference>
<organism evidence="1 2">
    <name type="scientific">Notoacmeibacter marinus</name>
    <dbReference type="NCBI Taxonomy" id="1876515"/>
    <lineage>
        <taxon>Bacteria</taxon>
        <taxon>Pseudomonadati</taxon>
        <taxon>Pseudomonadota</taxon>
        <taxon>Alphaproteobacteria</taxon>
        <taxon>Hyphomicrobiales</taxon>
        <taxon>Notoacmeibacteraceae</taxon>
        <taxon>Notoacmeibacter</taxon>
    </lineage>
</organism>